<evidence type="ECO:0000313" key="2">
    <source>
        <dbReference type="EMBL" id="MDB8018051.1"/>
    </source>
</evidence>
<reference evidence="1" key="2">
    <citation type="submission" date="2015-05" db="EMBL/GenBank/DDBJ databases">
        <authorList>
            <person name="Wang D.B."/>
            <person name="Wang M."/>
        </authorList>
    </citation>
    <scope>NUCLEOTIDE SEQUENCE [LARGE SCALE GENOMIC DNA]</scope>
    <source>
        <strain evidence="1">T1-815</strain>
    </source>
</reference>
<reference evidence="3" key="1">
    <citation type="submission" date="2015-05" db="EMBL/GenBank/DDBJ databases">
        <authorList>
            <consortium name="Pathogen Informatics"/>
        </authorList>
    </citation>
    <scope>NUCLEOTIDE SEQUENCE [LARGE SCALE GENOMIC DNA]</scope>
    <source>
        <strain evidence="3">T1-815</strain>
    </source>
</reference>
<dbReference type="RefSeq" id="WP_055062798.1">
    <property type="nucleotide sequence ID" value="NZ_CVRQ01000069.1"/>
</dbReference>
<protein>
    <submittedName>
        <fullName evidence="2">Helix-turn-helix transcriptional regulator</fullName>
    </submittedName>
</protein>
<dbReference type="AlphaFoldDB" id="A0A0M6WX86"/>
<organism evidence="1 3">
    <name type="scientific">Agathobacter rectalis</name>
    <dbReference type="NCBI Taxonomy" id="39491"/>
    <lineage>
        <taxon>Bacteria</taxon>
        <taxon>Bacillati</taxon>
        <taxon>Bacillota</taxon>
        <taxon>Clostridia</taxon>
        <taxon>Lachnospirales</taxon>
        <taxon>Lachnospiraceae</taxon>
        <taxon>Agathobacter</taxon>
    </lineage>
</organism>
<dbReference type="EMBL" id="JAQLYE010000013">
    <property type="protein sequence ID" value="MDB8018051.1"/>
    <property type="molecule type" value="Genomic_DNA"/>
</dbReference>
<accession>A0A0M6WX86</accession>
<gene>
    <name evidence="2" type="ORF">PNE45_08385</name>
    <name evidence="1" type="ORF">T1815_01491</name>
</gene>
<dbReference type="InterPro" id="IPR001387">
    <property type="entry name" value="Cro/C1-type_HTH"/>
</dbReference>
<evidence type="ECO:0000313" key="3">
    <source>
        <dbReference type="Proteomes" id="UP000049472"/>
    </source>
</evidence>
<name>A0A0M6WX86_9FIRM</name>
<keyword evidence="3" id="KW-1185">Reference proteome</keyword>
<sequence>MQRNETIKNLFPGYYRKHDQDMETLADLTKRAKGDERSINEFARVCGVSPSTISRLINKKNTTPNKDSLIKAIADNAVPESGVTLDMLLQAHGLEKISVYEGKERKSESVLEDIVIDRLLCDITQLGYKCEIEKEKNIIYTTDEIRFRADFVIKTELLKEYGIREWAFDVYVGPHRPVMQKLSWFFGCCYVNSLRDNGTKLSLVLSNKDEFDAAKRRLGTIKIHDIISIILINEENWELEEEFVIPTYDKVDMPTLGGATYGR</sequence>
<dbReference type="EMBL" id="CVRQ01000069">
    <property type="protein sequence ID" value="CRL42362.1"/>
    <property type="molecule type" value="Genomic_DNA"/>
</dbReference>
<dbReference type="CDD" id="cd00093">
    <property type="entry name" value="HTH_XRE"/>
    <property type="match status" value="1"/>
</dbReference>
<dbReference type="Proteomes" id="UP000049472">
    <property type="component" value="Unassembled WGS sequence"/>
</dbReference>
<reference evidence="2" key="3">
    <citation type="submission" date="2023-01" db="EMBL/GenBank/DDBJ databases">
        <title>Human gut microbiome strain richness.</title>
        <authorList>
            <person name="Chen-Liaw A."/>
        </authorList>
    </citation>
    <scope>NUCLEOTIDE SEQUENCE</scope>
    <source>
        <strain evidence="2">1001283st1_D2_1001283B150209_150212</strain>
    </source>
</reference>
<evidence type="ECO:0000313" key="1">
    <source>
        <dbReference type="EMBL" id="CRL42362.1"/>
    </source>
</evidence>
<proteinExistence type="predicted"/>
<dbReference type="Proteomes" id="UP001212823">
    <property type="component" value="Unassembled WGS sequence"/>
</dbReference>